<dbReference type="SUPFAM" id="SSF50965">
    <property type="entry name" value="Galactose oxidase, central domain"/>
    <property type="match status" value="1"/>
</dbReference>
<dbReference type="InterPro" id="IPR037293">
    <property type="entry name" value="Gal_Oxidase_central_sf"/>
</dbReference>
<accession>A0A5D3E6B1</accession>
<dbReference type="PANTHER" id="PTHR32208">
    <property type="entry name" value="SECRETED PROTEIN-RELATED"/>
    <property type="match status" value="1"/>
</dbReference>
<dbReference type="InterPro" id="IPR014756">
    <property type="entry name" value="Ig_E-set"/>
</dbReference>
<keyword evidence="1" id="KW-0732">Signal</keyword>
<comment type="caution">
    <text evidence="4">The sequence shown here is derived from an EMBL/GenBank/DDBJ whole genome shotgun (WGS) entry which is preliminary data.</text>
</comment>
<dbReference type="InterPro" id="IPR013783">
    <property type="entry name" value="Ig-like_fold"/>
</dbReference>
<dbReference type="Gene3D" id="2.60.40.10">
    <property type="entry name" value="Immunoglobulins"/>
    <property type="match status" value="1"/>
</dbReference>
<dbReference type="CDD" id="cd02851">
    <property type="entry name" value="E_set_GO_C"/>
    <property type="match status" value="1"/>
</dbReference>
<gene>
    <name evidence="4" type="ORF">E5676_scaffold455G008340</name>
</gene>
<dbReference type="Pfam" id="PF07250">
    <property type="entry name" value="Glyoxal_oxid_N"/>
    <property type="match status" value="1"/>
</dbReference>
<name>A0A5D3E6B1_CUCMM</name>
<sequence>MTQNALNIAKNTQDNSKVNSMKSSHELTNNVNCICNTGQVPFQEVNQHSRKYDSFLRLKALHPLLAATRGANLGSSQGVDGRFESIKIGLDLVSPDMGRGQGVVLGGESVMGNSLIAAKTVLLKDMIEQMVVLFFCHALLFAGMSFTQAAAAGHWKLLQGTIGISAMHMQLLHNDRVIMFDGTGFGPSNLSFPGARCARTYNGRRISFDCTAHSVEYDVATNTFRPLAVQTDMWCSSGGAMRDGTLVQTGGFKAGDRTVRIFKPCTSCDWEEIPMGLLTRRWYATNHILPDGSQIIIGGRKRFSYEFFPKPAAFNWPLAKTNSVPEAYRLPFLMQTNDGHAENNLYPFVFLHIDGSLFIFANNRAILFDYTKNKVLKTFPKIPGGDPRNYPSTGSAVILPLNLQGKLLEVEVMVCGGAPKGAHIKARNGVFVEALNTCARIKITSPNPKWVLEIMPLSRVMGDMLLLPNGNVLLINGGSFGTAGWELARNPVLNPVLYLPNNLPGSRFEVNDPSTTPRMYHSTAILLRDGRILVGGSNPHPGYNFSGFLFPTELSLEAFHPPYLDPEFAALRPTIIEPRSQIMVFHGQRLKVEFTVIDEMDPTKISVTMLAPPFNTHSFSMNQRLLVVGRGNVTTTIWPELMYEVEVNIPVSGNIAPSGFYILFVVHQCVPSEGIWVQIL</sequence>
<dbReference type="Gene3D" id="2.130.10.80">
    <property type="entry name" value="Galactose oxidase/kelch, beta-propeller"/>
    <property type="match status" value="1"/>
</dbReference>
<proteinExistence type="predicted"/>
<protein>
    <submittedName>
        <fullName evidence="4">WSC domain-containing protein</fullName>
    </submittedName>
</protein>
<dbReference type="SUPFAM" id="SSF81296">
    <property type="entry name" value="E set domains"/>
    <property type="match status" value="1"/>
</dbReference>
<evidence type="ECO:0000256" key="1">
    <source>
        <dbReference type="ARBA" id="ARBA00022729"/>
    </source>
</evidence>
<dbReference type="Pfam" id="PF09118">
    <property type="entry name" value="GO-like_E_set"/>
    <property type="match status" value="1"/>
</dbReference>
<organism evidence="4 5">
    <name type="scientific">Cucumis melo var. makuwa</name>
    <name type="common">Oriental melon</name>
    <dbReference type="NCBI Taxonomy" id="1194695"/>
    <lineage>
        <taxon>Eukaryota</taxon>
        <taxon>Viridiplantae</taxon>
        <taxon>Streptophyta</taxon>
        <taxon>Embryophyta</taxon>
        <taxon>Tracheophyta</taxon>
        <taxon>Spermatophyta</taxon>
        <taxon>Magnoliopsida</taxon>
        <taxon>eudicotyledons</taxon>
        <taxon>Gunneridae</taxon>
        <taxon>Pentapetalae</taxon>
        <taxon>rosids</taxon>
        <taxon>fabids</taxon>
        <taxon>Cucurbitales</taxon>
        <taxon>Cucurbitaceae</taxon>
        <taxon>Benincaseae</taxon>
        <taxon>Cucumis</taxon>
    </lineage>
</organism>
<evidence type="ECO:0000313" key="5">
    <source>
        <dbReference type="Proteomes" id="UP000321947"/>
    </source>
</evidence>
<evidence type="ECO:0000313" key="4">
    <source>
        <dbReference type="EMBL" id="TYK31514.1"/>
    </source>
</evidence>
<dbReference type="EMBL" id="SSTD01000141">
    <property type="protein sequence ID" value="TYK31514.1"/>
    <property type="molecule type" value="Genomic_DNA"/>
</dbReference>
<evidence type="ECO:0000259" key="2">
    <source>
        <dbReference type="Pfam" id="PF07250"/>
    </source>
</evidence>
<dbReference type="AlphaFoldDB" id="A0A5D3E6B1"/>
<dbReference type="Proteomes" id="UP000321947">
    <property type="component" value="Unassembled WGS sequence"/>
</dbReference>
<dbReference type="InterPro" id="IPR015202">
    <property type="entry name" value="GO-like_E_set"/>
</dbReference>
<dbReference type="InterPro" id="IPR011043">
    <property type="entry name" value="Gal_Oxase/kelch_b-propeller"/>
</dbReference>
<reference evidence="4 5" key="1">
    <citation type="submission" date="2019-08" db="EMBL/GenBank/DDBJ databases">
        <title>Draft genome sequences of two oriental melons (Cucumis melo L. var makuwa).</title>
        <authorList>
            <person name="Kwon S.-Y."/>
        </authorList>
    </citation>
    <scope>NUCLEOTIDE SEQUENCE [LARGE SCALE GENOMIC DNA]</scope>
    <source>
        <strain evidence="5">cv. Chang Bougi</strain>
        <tissue evidence="4">Leaf</tissue>
    </source>
</reference>
<dbReference type="PANTHER" id="PTHR32208:SF62">
    <property type="entry name" value="OXIDASE, PUTATIVE, EXPRESSED-RELATED"/>
    <property type="match status" value="1"/>
</dbReference>
<dbReference type="InterPro" id="IPR009880">
    <property type="entry name" value="Glyoxal_oxidase_N"/>
</dbReference>
<feature type="domain" description="Galactose oxidase-like Early set" evidence="3">
    <location>
        <begin position="572"/>
        <end position="679"/>
    </location>
</feature>
<evidence type="ECO:0000259" key="3">
    <source>
        <dbReference type="Pfam" id="PF09118"/>
    </source>
</evidence>
<feature type="domain" description="Glyoxal oxidase N-terminal" evidence="2">
    <location>
        <begin position="167"/>
        <end position="563"/>
    </location>
</feature>